<dbReference type="Gene3D" id="3.40.190.10">
    <property type="entry name" value="Periplasmic binding protein-like II"/>
    <property type="match status" value="1"/>
</dbReference>
<reference evidence="3 4" key="1">
    <citation type="submission" date="2020-08" db="EMBL/GenBank/DDBJ databases">
        <title>Genome sequence of Diaphorobacter aerolatus KACC 16536T.</title>
        <authorList>
            <person name="Hyun D.-W."/>
            <person name="Bae J.-W."/>
        </authorList>
    </citation>
    <scope>NUCLEOTIDE SEQUENCE [LARGE SCALE GENOMIC DNA]</scope>
    <source>
        <strain evidence="3 4">KACC 16536</strain>
    </source>
</reference>
<keyword evidence="2" id="KW-0732">Signal</keyword>
<dbReference type="PANTHER" id="PTHR42928:SF5">
    <property type="entry name" value="BLR1237 PROTEIN"/>
    <property type="match status" value="1"/>
</dbReference>
<dbReference type="RefSeq" id="WP_187725578.1">
    <property type="nucleotide sequence ID" value="NZ_CP060783.1"/>
</dbReference>
<evidence type="ECO:0000313" key="4">
    <source>
        <dbReference type="Proteomes" id="UP000516028"/>
    </source>
</evidence>
<dbReference type="PROSITE" id="PS51318">
    <property type="entry name" value="TAT"/>
    <property type="match status" value="1"/>
</dbReference>
<protein>
    <submittedName>
        <fullName evidence="3">Tripartite tricarboxylate transporter substrate binding protein</fullName>
    </submittedName>
</protein>
<gene>
    <name evidence="3" type="ORF">H9K75_09430</name>
</gene>
<feature type="signal peptide" evidence="2">
    <location>
        <begin position="1"/>
        <end position="29"/>
    </location>
</feature>
<dbReference type="EMBL" id="CP060783">
    <property type="protein sequence ID" value="QNP50038.1"/>
    <property type="molecule type" value="Genomic_DNA"/>
</dbReference>
<proteinExistence type="inferred from homology"/>
<dbReference type="InterPro" id="IPR006311">
    <property type="entry name" value="TAT_signal"/>
</dbReference>
<dbReference type="InterPro" id="IPR005064">
    <property type="entry name" value="BUG"/>
</dbReference>
<evidence type="ECO:0000256" key="2">
    <source>
        <dbReference type="SAM" id="SignalP"/>
    </source>
</evidence>
<dbReference type="CDD" id="cd07012">
    <property type="entry name" value="PBP2_Bug_TTT"/>
    <property type="match status" value="1"/>
</dbReference>
<dbReference type="Proteomes" id="UP000516028">
    <property type="component" value="Chromosome"/>
</dbReference>
<dbReference type="KEGG" id="daer:H9K75_09430"/>
<evidence type="ECO:0000313" key="3">
    <source>
        <dbReference type="EMBL" id="QNP50038.1"/>
    </source>
</evidence>
<dbReference type="PANTHER" id="PTHR42928">
    <property type="entry name" value="TRICARBOXYLATE-BINDING PROTEIN"/>
    <property type="match status" value="1"/>
</dbReference>
<dbReference type="InterPro" id="IPR042100">
    <property type="entry name" value="Bug_dom1"/>
</dbReference>
<feature type="chain" id="PRO_5028850615" evidence="2">
    <location>
        <begin position="30"/>
        <end position="330"/>
    </location>
</feature>
<organism evidence="3 4">
    <name type="scientific">Diaphorobacter aerolatus</name>
    <dbReference type="NCBI Taxonomy" id="1288495"/>
    <lineage>
        <taxon>Bacteria</taxon>
        <taxon>Pseudomonadati</taxon>
        <taxon>Pseudomonadota</taxon>
        <taxon>Betaproteobacteria</taxon>
        <taxon>Burkholderiales</taxon>
        <taxon>Comamonadaceae</taxon>
        <taxon>Diaphorobacter</taxon>
    </lineage>
</organism>
<sequence>MNKTPMKRRSLLAMAAATAAVLMAPTAHAQANYPDKPIRLIIPFAAGGSVDMVGRIISEILTKQLNATVIVENVPGAAGVVGAQKVVSSKPDGYTLMAGSSNEMAGTKFVNAAQKYDPAVDLTPIGLAAIAPNIWVAGANMKVKNVEEFVALAKANPGKYSYGSPGIGSTPHFSGELIKKIAGVEVAHIPYKGSAAMVSDLAGGTLDFGVISQSLAAPFIKDGRMTALGVTTAHRIASMKDVPALGESPSLKGYALNGWFAFAGPKGLPPEIVSKLQGALKAGLADPAIRERLDAAGAPAAKGDEDLARIIRTDMAKYADLVKFAKITPE</sequence>
<dbReference type="SUPFAM" id="SSF53850">
    <property type="entry name" value="Periplasmic binding protein-like II"/>
    <property type="match status" value="1"/>
</dbReference>
<dbReference type="Gene3D" id="3.40.190.150">
    <property type="entry name" value="Bordetella uptake gene, domain 1"/>
    <property type="match status" value="1"/>
</dbReference>
<dbReference type="Pfam" id="PF03401">
    <property type="entry name" value="TctC"/>
    <property type="match status" value="1"/>
</dbReference>
<keyword evidence="4" id="KW-1185">Reference proteome</keyword>
<accession>A0A7H0GP22</accession>
<evidence type="ECO:0000256" key="1">
    <source>
        <dbReference type="ARBA" id="ARBA00006987"/>
    </source>
</evidence>
<comment type="similarity">
    <text evidence="1">Belongs to the UPF0065 (bug) family.</text>
</comment>
<dbReference type="PIRSF" id="PIRSF017082">
    <property type="entry name" value="YflP"/>
    <property type="match status" value="1"/>
</dbReference>
<name>A0A7H0GP22_9BURK</name>
<dbReference type="AlphaFoldDB" id="A0A7H0GP22"/>